<comment type="caution">
    <text evidence="1">The sequence shown here is derived from an EMBL/GenBank/DDBJ whole genome shotgun (WGS) entry which is preliminary data.</text>
</comment>
<dbReference type="Proteomes" id="UP000316727">
    <property type="component" value="Unassembled WGS sequence"/>
</dbReference>
<keyword evidence="2" id="KW-1185">Reference proteome</keyword>
<accession>A0A501W042</accession>
<proteinExistence type="predicted"/>
<reference evidence="1 2" key="1">
    <citation type="submission" date="2019-06" db="EMBL/GenBank/DDBJ databases">
        <title>A novel bacterium of genus Pontibacter, isolated from marine sediment.</title>
        <authorList>
            <person name="Huang H."/>
            <person name="Mo K."/>
            <person name="Hu Y."/>
        </authorList>
    </citation>
    <scope>NUCLEOTIDE SEQUENCE [LARGE SCALE GENOMIC DNA]</scope>
    <source>
        <strain evidence="1 2">HB172049</strain>
    </source>
</reference>
<dbReference type="AlphaFoldDB" id="A0A501W042"/>
<organism evidence="1 2">
    <name type="scientific">Pontibacter mangrovi</name>
    <dbReference type="NCBI Taxonomy" id="2589816"/>
    <lineage>
        <taxon>Bacteria</taxon>
        <taxon>Pseudomonadati</taxon>
        <taxon>Bacteroidota</taxon>
        <taxon>Cytophagia</taxon>
        <taxon>Cytophagales</taxon>
        <taxon>Hymenobacteraceae</taxon>
        <taxon>Pontibacter</taxon>
    </lineage>
</organism>
<sequence length="102" mass="12052">MDYNDVKQDVTEELAILSSYPQHRIIELIDYSEDSHLDLIALMSATHKDVLTHRLCSRFLFLDQRETYNKLFSSVKSVEKLIDYVYEKSNQTLHPIYANGYY</sequence>
<evidence type="ECO:0000313" key="2">
    <source>
        <dbReference type="Proteomes" id="UP000316727"/>
    </source>
</evidence>
<protein>
    <submittedName>
        <fullName evidence="1">Uncharacterized protein</fullName>
    </submittedName>
</protein>
<gene>
    <name evidence="1" type="ORF">FJM65_14580</name>
</gene>
<dbReference type="EMBL" id="VFRQ01000007">
    <property type="protein sequence ID" value="TPE43333.1"/>
    <property type="molecule type" value="Genomic_DNA"/>
</dbReference>
<name>A0A501W042_9BACT</name>
<evidence type="ECO:0000313" key="1">
    <source>
        <dbReference type="EMBL" id="TPE43333.1"/>
    </source>
</evidence>